<keyword evidence="6" id="KW-1185">Reference proteome</keyword>
<name>Q6ZEW1_SYNY3</name>
<proteinExistence type="inferred from homology"/>
<dbReference type="EnsemblBacteria" id="BAD01789">
    <property type="protein sequence ID" value="BAD01789"/>
    <property type="gene ID" value="BAD01789"/>
</dbReference>
<dbReference type="KEGG" id="syn:ssr5019"/>
<dbReference type="AlphaFoldDB" id="Q6ZEW1"/>
<dbReference type="EMBL" id="AP004310">
    <property type="protein sequence ID" value="BAD01789.1"/>
    <property type="molecule type" value="Genomic_DNA"/>
</dbReference>
<sequence>MQSNKQIHLDYHATTPVDPRVTEKVVEFMTTQFGNASSVDHSIDDRARGAVDQAKQSVVYQRFNRRPTS</sequence>
<dbReference type="SUPFAM" id="SSF53383">
    <property type="entry name" value="PLP-dependent transferases"/>
    <property type="match status" value="1"/>
</dbReference>
<dbReference type="PANTHER" id="PTHR11601:SF34">
    <property type="entry name" value="CYSTEINE DESULFURASE"/>
    <property type="match status" value="1"/>
</dbReference>
<gene>
    <name evidence="5" type="ordered locus">ssr5019</name>
</gene>
<dbReference type="InterPro" id="IPR015424">
    <property type="entry name" value="PyrdxlP-dep_Trfase"/>
</dbReference>
<accession>Q6ZEW1</accession>
<organism evidence="5 6">
    <name type="scientific">Synechocystis sp. (strain ATCC 27184 / PCC 6803 / Kazusa)</name>
    <dbReference type="NCBI Taxonomy" id="1111708"/>
    <lineage>
        <taxon>Bacteria</taxon>
        <taxon>Bacillati</taxon>
        <taxon>Cyanobacteriota</taxon>
        <taxon>Cyanophyceae</taxon>
        <taxon>Synechococcales</taxon>
        <taxon>Merismopediaceae</taxon>
        <taxon>Synechocystis</taxon>
    </lineage>
</organism>
<dbReference type="Pfam" id="PF00266">
    <property type="entry name" value="Aminotran_5"/>
    <property type="match status" value="1"/>
</dbReference>
<geneLocation type="plasmid" evidence="5 6">
    <name>pSYSM</name>
</geneLocation>
<comment type="catalytic activity">
    <reaction evidence="3">
        <text>(sulfur carrier)-H + L-cysteine = (sulfur carrier)-SH + L-alanine</text>
        <dbReference type="Rhea" id="RHEA:43892"/>
        <dbReference type="Rhea" id="RHEA-COMP:14737"/>
        <dbReference type="Rhea" id="RHEA-COMP:14739"/>
        <dbReference type="ChEBI" id="CHEBI:29917"/>
        <dbReference type="ChEBI" id="CHEBI:35235"/>
        <dbReference type="ChEBI" id="CHEBI:57972"/>
        <dbReference type="ChEBI" id="CHEBI:64428"/>
        <dbReference type="EC" id="2.8.1.7"/>
    </reaction>
</comment>
<dbReference type="InterPro" id="IPR015421">
    <property type="entry name" value="PyrdxlP-dep_Trfase_major"/>
</dbReference>
<evidence type="ECO:0000313" key="6">
    <source>
        <dbReference type="Proteomes" id="UP000001425"/>
    </source>
</evidence>
<dbReference type="InParanoid" id="Q6ZEW1"/>
<dbReference type="Gene3D" id="3.40.640.10">
    <property type="entry name" value="Type I PLP-dependent aspartate aminotransferase-like (Major domain)"/>
    <property type="match status" value="1"/>
</dbReference>
<feature type="domain" description="Aminotransferase class V" evidence="4">
    <location>
        <begin position="7"/>
        <end position="58"/>
    </location>
</feature>
<evidence type="ECO:0000313" key="5">
    <source>
        <dbReference type="EMBL" id="BAD01789.1"/>
    </source>
</evidence>
<reference evidence="5 6" key="1">
    <citation type="journal article" date="2003" name="DNA Res.">
        <title>Structural analysis of four large plasmids harboring in a unicellular cyanobacterium, Synechocystis sp. PCC 6803.</title>
        <authorList>
            <person name="Kaneko T."/>
            <person name="Nakamura Y."/>
            <person name="Sasamoto S."/>
            <person name="Watanabe A."/>
            <person name="Kohara M."/>
            <person name="Matsumoto M."/>
            <person name="Shimpo S."/>
            <person name="Yamada M."/>
            <person name="Tabata S."/>
        </authorList>
    </citation>
    <scope>NUCLEOTIDE SEQUENCE [LARGE SCALE GENOMIC DNA]</scope>
    <source>
        <strain evidence="6">ATCC 27184 / PCC 6803 / Kazusa</strain>
    </source>
</reference>
<dbReference type="GO" id="GO:0031071">
    <property type="term" value="F:cysteine desulfurase activity"/>
    <property type="evidence" value="ECO:0007669"/>
    <property type="project" value="UniProtKB-EC"/>
</dbReference>
<comment type="cofactor">
    <cofactor evidence="1">
        <name>pyridoxal 5'-phosphate</name>
        <dbReference type="ChEBI" id="CHEBI:597326"/>
    </cofactor>
</comment>
<evidence type="ECO:0000259" key="4">
    <source>
        <dbReference type="Pfam" id="PF00266"/>
    </source>
</evidence>
<comment type="similarity">
    <text evidence="2">Belongs to the class-V pyridoxal-phosphate-dependent aminotransferase family. NifS/IscS subfamily.</text>
</comment>
<evidence type="ECO:0000256" key="1">
    <source>
        <dbReference type="ARBA" id="ARBA00001933"/>
    </source>
</evidence>
<dbReference type="Proteomes" id="UP000001425">
    <property type="component" value="Plasmid pSYSM"/>
</dbReference>
<keyword evidence="5" id="KW-0614">Plasmid</keyword>
<evidence type="ECO:0000256" key="2">
    <source>
        <dbReference type="ARBA" id="ARBA00006490"/>
    </source>
</evidence>
<evidence type="ECO:0000256" key="3">
    <source>
        <dbReference type="ARBA" id="ARBA00050776"/>
    </source>
</evidence>
<dbReference type="InterPro" id="IPR000192">
    <property type="entry name" value="Aminotrans_V_dom"/>
</dbReference>
<dbReference type="PANTHER" id="PTHR11601">
    <property type="entry name" value="CYSTEINE DESULFURYLASE FAMILY MEMBER"/>
    <property type="match status" value="1"/>
</dbReference>
<protein>
    <submittedName>
        <fullName evidence="5">Ssr5019 protein</fullName>
    </submittedName>
</protein>